<evidence type="ECO:0000313" key="7">
    <source>
        <dbReference type="EMBL" id="NMM44893.1"/>
    </source>
</evidence>
<feature type="transmembrane region" description="Helical" evidence="5">
    <location>
        <begin position="39"/>
        <end position="59"/>
    </location>
</feature>
<evidence type="ECO:0000313" key="8">
    <source>
        <dbReference type="Proteomes" id="UP000539372"/>
    </source>
</evidence>
<dbReference type="Pfam" id="PF07298">
    <property type="entry name" value="NnrU"/>
    <property type="match status" value="1"/>
</dbReference>
<comment type="subcellular location">
    <subcellularLocation>
        <location evidence="1">Membrane</location>
        <topology evidence="1">Multi-pass membrane protein</topology>
    </subcellularLocation>
</comment>
<dbReference type="GO" id="GO:0016020">
    <property type="term" value="C:membrane"/>
    <property type="evidence" value="ECO:0007669"/>
    <property type="project" value="UniProtKB-SubCell"/>
</dbReference>
<comment type="caution">
    <text evidence="7">The sequence shown here is derived from an EMBL/GenBank/DDBJ whole genome shotgun (WGS) entry which is preliminary data.</text>
</comment>
<evidence type="ECO:0000256" key="5">
    <source>
        <dbReference type="SAM" id="Phobius"/>
    </source>
</evidence>
<keyword evidence="8" id="KW-1185">Reference proteome</keyword>
<evidence type="ECO:0000256" key="3">
    <source>
        <dbReference type="ARBA" id="ARBA00022989"/>
    </source>
</evidence>
<feature type="transmembrane region" description="Helical" evidence="5">
    <location>
        <begin position="145"/>
        <end position="164"/>
    </location>
</feature>
<evidence type="ECO:0000256" key="2">
    <source>
        <dbReference type="ARBA" id="ARBA00022692"/>
    </source>
</evidence>
<evidence type="ECO:0000256" key="1">
    <source>
        <dbReference type="ARBA" id="ARBA00004141"/>
    </source>
</evidence>
<dbReference type="GO" id="GO:0090471">
    <property type="term" value="F:9,15,9'-tri-cis-zeta-carotene isomerase activity"/>
    <property type="evidence" value="ECO:0007669"/>
    <property type="project" value="TreeGrafter"/>
</dbReference>
<dbReference type="PANTHER" id="PTHR35988:SF2">
    <property type="entry name" value="15-CIS-ZETA-CAROTENE ISOMERASE, CHLOROPLASTIC"/>
    <property type="match status" value="1"/>
</dbReference>
<reference evidence="7 8" key="1">
    <citation type="submission" date="2020-04" db="EMBL/GenBank/DDBJ databases">
        <title>Rhodospirillaceae bacterium KN72 isolated from deep sea.</title>
        <authorList>
            <person name="Zhang D.-C."/>
        </authorList>
    </citation>
    <scope>NUCLEOTIDE SEQUENCE [LARGE SCALE GENOMIC DNA]</scope>
    <source>
        <strain evidence="7 8">KN72</strain>
    </source>
</reference>
<sequence>MTETLFQLLCALVFFVVGHFLMASLPVRQGIAGRFGTNAFRGFFSIVSAVGLVWTIWAYGAARADATYLWDPMPVHSMVPVAVMPIVCILLVCAWSTRSPTSVGGEKLAGDPVPAVGIVTVTRHPMMVAVILWAVSHMVPNGDTATLMLCVGMLILAVGGILHIDYRRRVTLGSDWGPIALTTSVIPFLAAIQGRGKIDWRGIGIWRVIAGIVLYVALMHGHVWFTGVPVL</sequence>
<feature type="domain" description="NnrU" evidence="6">
    <location>
        <begin position="8"/>
        <end position="229"/>
    </location>
</feature>
<dbReference type="RefSeq" id="WP_169625280.1">
    <property type="nucleotide sequence ID" value="NZ_JABBNT010000003.1"/>
</dbReference>
<proteinExistence type="predicted"/>
<accession>A0A7Y0E0A9</accession>
<dbReference type="AlphaFoldDB" id="A0A7Y0E0A9"/>
<keyword evidence="3 5" id="KW-1133">Transmembrane helix</keyword>
<gene>
    <name evidence="7" type="ORF">HH303_10425</name>
</gene>
<organism evidence="7 8">
    <name type="scientific">Pacificispira spongiicola</name>
    <dbReference type="NCBI Taxonomy" id="2729598"/>
    <lineage>
        <taxon>Bacteria</taxon>
        <taxon>Pseudomonadati</taxon>
        <taxon>Pseudomonadota</taxon>
        <taxon>Alphaproteobacteria</taxon>
        <taxon>Rhodospirillales</taxon>
        <taxon>Rhodospirillaceae</taxon>
        <taxon>Pacificispira</taxon>
    </lineage>
</organism>
<keyword evidence="2 5" id="KW-0812">Transmembrane</keyword>
<evidence type="ECO:0000256" key="4">
    <source>
        <dbReference type="ARBA" id="ARBA00023136"/>
    </source>
</evidence>
<feature type="transmembrane region" description="Helical" evidence="5">
    <location>
        <begin position="6"/>
        <end position="27"/>
    </location>
</feature>
<feature type="transmembrane region" description="Helical" evidence="5">
    <location>
        <begin position="204"/>
        <end position="225"/>
    </location>
</feature>
<dbReference type="PANTHER" id="PTHR35988">
    <property type="entry name" value="15-CIS-ZETA-CAROTENE ISOMERASE, CHLOROPLASTIC"/>
    <property type="match status" value="1"/>
</dbReference>
<name>A0A7Y0E0A9_9PROT</name>
<dbReference type="EMBL" id="JABBNT010000003">
    <property type="protein sequence ID" value="NMM44893.1"/>
    <property type="molecule type" value="Genomic_DNA"/>
</dbReference>
<dbReference type="InterPro" id="IPR009915">
    <property type="entry name" value="NnrU_dom"/>
</dbReference>
<feature type="transmembrane region" description="Helical" evidence="5">
    <location>
        <begin position="79"/>
        <end position="97"/>
    </location>
</feature>
<protein>
    <submittedName>
        <fullName evidence="7">NnrU family protein</fullName>
    </submittedName>
</protein>
<keyword evidence="4 5" id="KW-0472">Membrane</keyword>
<dbReference type="Proteomes" id="UP000539372">
    <property type="component" value="Unassembled WGS sequence"/>
</dbReference>
<evidence type="ECO:0000259" key="6">
    <source>
        <dbReference type="Pfam" id="PF07298"/>
    </source>
</evidence>